<accession>A0A0S4JB01</accession>
<keyword evidence="1" id="KW-0472">Membrane</keyword>
<feature type="transmembrane region" description="Helical" evidence="1">
    <location>
        <begin position="178"/>
        <end position="203"/>
    </location>
</feature>
<dbReference type="Proteomes" id="UP000051952">
    <property type="component" value="Unassembled WGS sequence"/>
</dbReference>
<keyword evidence="3" id="KW-1185">Reference proteome</keyword>
<dbReference type="EMBL" id="CYKH01001507">
    <property type="protein sequence ID" value="CUG87381.1"/>
    <property type="molecule type" value="Genomic_DNA"/>
</dbReference>
<evidence type="ECO:0000256" key="1">
    <source>
        <dbReference type="SAM" id="Phobius"/>
    </source>
</evidence>
<feature type="transmembrane region" description="Helical" evidence="1">
    <location>
        <begin position="209"/>
        <end position="232"/>
    </location>
</feature>
<evidence type="ECO:0000313" key="2">
    <source>
        <dbReference type="EMBL" id="CUG87381.1"/>
    </source>
</evidence>
<feature type="transmembrane region" description="Helical" evidence="1">
    <location>
        <begin position="118"/>
        <end position="140"/>
    </location>
</feature>
<keyword evidence="1" id="KW-1133">Transmembrane helix</keyword>
<name>A0A0S4JB01_BODSA</name>
<sequence length="355" mass="38861">MLPALTSTIPSTTTSTTFLVAYVKSSSCVGVDGLLIVLGLLMIAVPIVALSHLAFGLARSWRCVAAPAREDATSQRPLTLLTRCVLRAMQRTWKWRVDNVDGETQRCAWVVLLEYRALWYAVADTLFLVAVSSLAVVAGLDVTNEALCRWCSATVVALLGALLGVLCVWRPYTTLFSLVYNVLTTALTCVSVAAQLAFVLTSFTSTSGLWLVDASAVCNLLVLGLSLVKMVLDAWDLWNALKRRWLALHGVERKGSPMESTLDEVNSIMKHVTAPFSEYSLSGPSCYSDDDVELLMREMNIVAKREDAPSTPRSSVSIEMERPHILDVMFWDDGGRAIGTSHAEDQNEILSTVVR</sequence>
<gene>
    <name evidence="2" type="ORF">BSAL_09865</name>
</gene>
<dbReference type="VEuPathDB" id="TriTrypDB:BSAL_09865"/>
<evidence type="ECO:0000313" key="3">
    <source>
        <dbReference type="Proteomes" id="UP000051952"/>
    </source>
</evidence>
<protein>
    <submittedName>
        <fullName evidence="2">Transmembrane protein, putative</fullName>
    </submittedName>
</protein>
<dbReference type="AlphaFoldDB" id="A0A0S4JB01"/>
<proteinExistence type="predicted"/>
<keyword evidence="1 2" id="KW-0812">Transmembrane</keyword>
<feature type="transmembrane region" description="Helical" evidence="1">
    <location>
        <begin position="34"/>
        <end position="55"/>
    </location>
</feature>
<reference evidence="3" key="1">
    <citation type="submission" date="2015-09" db="EMBL/GenBank/DDBJ databases">
        <authorList>
            <consortium name="Pathogen Informatics"/>
        </authorList>
    </citation>
    <scope>NUCLEOTIDE SEQUENCE [LARGE SCALE GENOMIC DNA]</scope>
    <source>
        <strain evidence="3">Lake Konstanz</strain>
    </source>
</reference>
<feature type="transmembrane region" description="Helical" evidence="1">
    <location>
        <begin position="146"/>
        <end position="169"/>
    </location>
</feature>
<organism evidence="2 3">
    <name type="scientific">Bodo saltans</name>
    <name type="common">Flagellated protozoan</name>
    <dbReference type="NCBI Taxonomy" id="75058"/>
    <lineage>
        <taxon>Eukaryota</taxon>
        <taxon>Discoba</taxon>
        <taxon>Euglenozoa</taxon>
        <taxon>Kinetoplastea</taxon>
        <taxon>Metakinetoplastina</taxon>
        <taxon>Eubodonida</taxon>
        <taxon>Bodonidae</taxon>
        <taxon>Bodo</taxon>
    </lineage>
</organism>